<evidence type="ECO:0000313" key="9">
    <source>
        <dbReference type="EMBL" id="AIR61056.1"/>
    </source>
</evidence>
<dbReference type="Proteomes" id="UP000029516">
    <property type="component" value="Chromosome"/>
</dbReference>
<feature type="transmembrane region" description="Helical" evidence="7">
    <location>
        <begin position="12"/>
        <end position="30"/>
    </location>
</feature>
<name>A0AAN0S3T9_9ENTR</name>
<keyword evidence="3" id="KW-1003">Cell membrane</keyword>
<feature type="transmembrane region" description="Helical" evidence="7">
    <location>
        <begin position="182"/>
        <end position="200"/>
    </location>
</feature>
<comment type="similarity">
    <text evidence="2">Belongs to the EamA transporter family.</text>
</comment>
<sequence>MTREIRTGSLQMIAAMLISGTIGALVVLSQQPVTNVVFWRCIFAAVTLFILGLMSGNWRSHLNSRVVLIAALSGVALVINWLLLFAAYSRTSIGLATVLYNTQPLMLVGMGVFILKEKVSRSKWLWLGASFTGMLLVFSSGFNHGGSNGWLTGIAMALGAAFFYALTALIIRQLKGVPAQQIALVQVVVGTLMLLPLVDFQQRMTFTHWGIVATLGILHTGMMYQLLYGAIQKLPTSITASLSFIYPIVAVIVDRFVFHHSLSPIQFFGGAMILLAAAGINLGWGEKRRAKTVLAKG</sequence>
<dbReference type="SUPFAM" id="SSF103481">
    <property type="entry name" value="Multidrug resistance efflux transporter EmrE"/>
    <property type="match status" value="2"/>
</dbReference>
<keyword evidence="5 7" id="KW-1133">Transmembrane helix</keyword>
<feature type="transmembrane region" description="Helical" evidence="7">
    <location>
        <begin position="265"/>
        <end position="284"/>
    </location>
</feature>
<feature type="transmembrane region" description="Helical" evidence="7">
    <location>
        <begin position="206"/>
        <end position="227"/>
    </location>
</feature>
<evidence type="ECO:0000256" key="7">
    <source>
        <dbReference type="SAM" id="Phobius"/>
    </source>
</evidence>
<dbReference type="AlphaFoldDB" id="A0AAN0S3T9"/>
<dbReference type="Gene3D" id="1.10.3730.20">
    <property type="match status" value="1"/>
</dbReference>
<evidence type="ECO:0000256" key="5">
    <source>
        <dbReference type="ARBA" id="ARBA00022989"/>
    </source>
</evidence>
<proteinExistence type="inferred from homology"/>
<gene>
    <name evidence="9" type="ORF">LH23_10390</name>
</gene>
<feature type="transmembrane region" description="Helical" evidence="7">
    <location>
        <begin position="93"/>
        <end position="115"/>
    </location>
</feature>
<feature type="transmembrane region" description="Helical" evidence="7">
    <location>
        <begin position="234"/>
        <end position="253"/>
    </location>
</feature>
<feature type="transmembrane region" description="Helical" evidence="7">
    <location>
        <begin position="66"/>
        <end position="87"/>
    </location>
</feature>
<dbReference type="PANTHER" id="PTHR22911:SF102">
    <property type="entry name" value="MEMBRANE PROTEIN"/>
    <property type="match status" value="1"/>
</dbReference>
<dbReference type="KEGG" id="cem:LH23_10390"/>
<dbReference type="PANTHER" id="PTHR22911">
    <property type="entry name" value="ACYL-MALONYL CONDENSING ENZYME-RELATED"/>
    <property type="match status" value="1"/>
</dbReference>
<evidence type="ECO:0000313" key="10">
    <source>
        <dbReference type="Proteomes" id="UP000029516"/>
    </source>
</evidence>
<evidence type="ECO:0000256" key="6">
    <source>
        <dbReference type="ARBA" id="ARBA00023136"/>
    </source>
</evidence>
<comment type="subcellular location">
    <subcellularLocation>
        <location evidence="1">Cell membrane</location>
        <topology evidence="1">Multi-pass membrane protein</topology>
    </subcellularLocation>
</comment>
<feature type="transmembrane region" description="Helical" evidence="7">
    <location>
        <begin position="36"/>
        <end position="54"/>
    </location>
</feature>
<feature type="domain" description="EamA" evidence="8">
    <location>
        <begin position="152"/>
        <end position="281"/>
    </location>
</feature>
<protein>
    <submittedName>
        <fullName evidence="9">Multidrug DMT transporter permease</fullName>
    </submittedName>
</protein>
<dbReference type="InterPro" id="IPR037185">
    <property type="entry name" value="EmrE-like"/>
</dbReference>
<dbReference type="EMBL" id="CP009458">
    <property type="protein sequence ID" value="AIR61056.1"/>
    <property type="molecule type" value="Genomic_DNA"/>
</dbReference>
<feature type="domain" description="EamA" evidence="8">
    <location>
        <begin position="7"/>
        <end position="138"/>
    </location>
</feature>
<feature type="transmembrane region" description="Helical" evidence="7">
    <location>
        <begin position="124"/>
        <end position="143"/>
    </location>
</feature>
<accession>A0AAN0S3T9</accession>
<evidence type="ECO:0000259" key="8">
    <source>
        <dbReference type="Pfam" id="PF00892"/>
    </source>
</evidence>
<dbReference type="RefSeq" id="WP_039290814.1">
    <property type="nucleotide sequence ID" value="NZ_CP009458.1"/>
</dbReference>
<keyword evidence="6 7" id="KW-0472">Membrane</keyword>
<evidence type="ECO:0000256" key="2">
    <source>
        <dbReference type="ARBA" id="ARBA00007362"/>
    </source>
</evidence>
<dbReference type="Pfam" id="PF00892">
    <property type="entry name" value="EamA"/>
    <property type="match status" value="2"/>
</dbReference>
<organism evidence="9 10">
    <name type="scientific">Cedecea neteri</name>
    <dbReference type="NCBI Taxonomy" id="158822"/>
    <lineage>
        <taxon>Bacteria</taxon>
        <taxon>Pseudomonadati</taxon>
        <taxon>Pseudomonadota</taxon>
        <taxon>Gammaproteobacteria</taxon>
        <taxon>Enterobacterales</taxon>
        <taxon>Enterobacteriaceae</taxon>
        <taxon>Cedecea</taxon>
    </lineage>
</organism>
<evidence type="ECO:0000256" key="4">
    <source>
        <dbReference type="ARBA" id="ARBA00022692"/>
    </source>
</evidence>
<evidence type="ECO:0000256" key="3">
    <source>
        <dbReference type="ARBA" id="ARBA00022475"/>
    </source>
</evidence>
<feature type="transmembrane region" description="Helical" evidence="7">
    <location>
        <begin position="149"/>
        <end position="170"/>
    </location>
</feature>
<keyword evidence="4 7" id="KW-0812">Transmembrane</keyword>
<evidence type="ECO:0000256" key="1">
    <source>
        <dbReference type="ARBA" id="ARBA00004651"/>
    </source>
</evidence>
<dbReference type="GO" id="GO:0005886">
    <property type="term" value="C:plasma membrane"/>
    <property type="evidence" value="ECO:0007669"/>
    <property type="project" value="UniProtKB-SubCell"/>
</dbReference>
<reference evidence="9 10" key="1">
    <citation type="submission" date="2014-09" db="EMBL/GenBank/DDBJ databases">
        <authorList>
            <person name="Chan K.-G."/>
        </authorList>
    </citation>
    <scope>NUCLEOTIDE SEQUENCE [LARGE SCALE GENOMIC DNA]</scope>
    <source>
        <strain evidence="9 10">M006</strain>
    </source>
</reference>
<dbReference type="InterPro" id="IPR000620">
    <property type="entry name" value="EamA_dom"/>
</dbReference>